<feature type="compositionally biased region" description="Polar residues" evidence="1">
    <location>
        <begin position="463"/>
        <end position="473"/>
    </location>
</feature>
<name>A0A267H6C7_9PLAT</name>
<protein>
    <submittedName>
        <fullName evidence="2">Uncharacterized protein</fullName>
    </submittedName>
</protein>
<accession>A0A267H6C7</accession>
<dbReference type="AlphaFoldDB" id="A0A267H6C7"/>
<evidence type="ECO:0000313" key="3">
    <source>
        <dbReference type="Proteomes" id="UP000215902"/>
    </source>
</evidence>
<reference evidence="2 3" key="1">
    <citation type="submission" date="2017-06" db="EMBL/GenBank/DDBJ databases">
        <title>A platform for efficient transgenesis in Macrostomum lignano, a flatworm model organism for stem cell research.</title>
        <authorList>
            <person name="Berezikov E."/>
        </authorList>
    </citation>
    <scope>NUCLEOTIDE SEQUENCE [LARGE SCALE GENOMIC DNA]</scope>
    <source>
        <strain evidence="2">DV1</strain>
        <tissue evidence="2">Whole organism</tissue>
    </source>
</reference>
<evidence type="ECO:0000313" key="2">
    <source>
        <dbReference type="EMBL" id="PAA93823.1"/>
    </source>
</evidence>
<feature type="region of interest" description="Disordered" evidence="1">
    <location>
        <begin position="547"/>
        <end position="567"/>
    </location>
</feature>
<dbReference type="EMBL" id="NIVC01000020">
    <property type="protein sequence ID" value="PAA93823.1"/>
    <property type="molecule type" value="Genomic_DNA"/>
</dbReference>
<dbReference type="Proteomes" id="UP000215902">
    <property type="component" value="Unassembled WGS sequence"/>
</dbReference>
<keyword evidence="3" id="KW-1185">Reference proteome</keyword>
<evidence type="ECO:0000256" key="1">
    <source>
        <dbReference type="SAM" id="MobiDB-lite"/>
    </source>
</evidence>
<feature type="compositionally biased region" description="Basic residues" evidence="1">
    <location>
        <begin position="21"/>
        <end position="31"/>
    </location>
</feature>
<feature type="region of interest" description="Disordered" evidence="1">
    <location>
        <begin position="581"/>
        <end position="602"/>
    </location>
</feature>
<proteinExistence type="predicted"/>
<comment type="caution">
    <text evidence="2">The sequence shown here is derived from an EMBL/GenBank/DDBJ whole genome shotgun (WGS) entry which is preliminary data.</text>
</comment>
<gene>
    <name evidence="2" type="ORF">BOX15_Mlig012371g1</name>
</gene>
<feature type="region of interest" description="Disordered" evidence="1">
    <location>
        <begin position="454"/>
        <end position="500"/>
    </location>
</feature>
<feature type="region of interest" description="Disordered" evidence="1">
    <location>
        <begin position="15"/>
        <end position="45"/>
    </location>
</feature>
<organism evidence="2 3">
    <name type="scientific">Macrostomum lignano</name>
    <dbReference type="NCBI Taxonomy" id="282301"/>
    <lineage>
        <taxon>Eukaryota</taxon>
        <taxon>Metazoa</taxon>
        <taxon>Spiralia</taxon>
        <taxon>Lophotrochozoa</taxon>
        <taxon>Platyhelminthes</taxon>
        <taxon>Rhabditophora</taxon>
        <taxon>Macrostomorpha</taxon>
        <taxon>Macrostomida</taxon>
        <taxon>Macrostomidae</taxon>
        <taxon>Macrostomum</taxon>
    </lineage>
</organism>
<sequence length="602" mass="64580">MWQGSMEQLLMPGWRGEVPHRGSRVRRHQSHTKAASSVTRRSRSISRRLRERQLLSLCLLQRGDAQRHPPLPRHRHRRRGLSQSEDNRGIEICVELLVTRQKSRSRRHFSLCLQLPLTDRGGTAATSTASLRLSQAGGSSATSWSSACVVPVKAGGPESEELPAFHETRPESRAPRDCLLALCLAKAEWPSCAAEHSRLPRRGQARCCQGQRPVIGCAILGANLASWFATQHRPPVQSLLCHQRPPQPPLHCCLALQLPAAPQLPQVAEAAALQLRRESVKLCSCGLHQLTDLPGSVKKRCASHRLLLRPTASARVVAPRRFAAESPAVASRLGPTAPFHAAIDKLQISQGLGAVAAAGRHLCYACCSCLRLLLQPVAELRARRLRLLQSDGRQGSGLTIASASIETIGFGKLVIGCRSPLSEETEKQGSVDSAATRFAGNFGGDVGGFDGSKTASGFVAGGPQQQGDSSNRMNRGGADSHLAGARRVASPDEPPHLVGSEPGVRVAIQSLVVRRGAAAGPGTLPAAPSRCSVLSSHRTQRLCACEPGRPRPSRLPAASLTAPRPHYRPRPAALLAADAAAAGFSDRRRRQHRSSSCRLASR</sequence>
<feature type="compositionally biased region" description="Basic residues" evidence="1">
    <location>
        <begin position="587"/>
        <end position="602"/>
    </location>
</feature>